<dbReference type="FunFam" id="1.10.630.10:FF:000182">
    <property type="entry name" value="Cytochrome P450 3A4"/>
    <property type="match status" value="1"/>
</dbReference>
<dbReference type="PROSITE" id="PS00086">
    <property type="entry name" value="CYTOCHROME_P450"/>
    <property type="match status" value="1"/>
</dbReference>
<dbReference type="GO" id="GO:0020037">
    <property type="term" value="F:heme binding"/>
    <property type="evidence" value="ECO:0007669"/>
    <property type="project" value="InterPro"/>
</dbReference>
<dbReference type="PRINTS" id="PR00464">
    <property type="entry name" value="EP450II"/>
</dbReference>
<dbReference type="InterPro" id="IPR036396">
    <property type="entry name" value="Cyt_P450_sf"/>
</dbReference>
<dbReference type="GO" id="GO:0008395">
    <property type="term" value="F:steroid hydroxylase activity"/>
    <property type="evidence" value="ECO:0007669"/>
    <property type="project" value="TreeGrafter"/>
</dbReference>
<evidence type="ECO:0000256" key="7">
    <source>
        <dbReference type="ARBA" id="ARBA00023033"/>
    </source>
</evidence>
<dbReference type="PRINTS" id="PR00385">
    <property type="entry name" value="P450"/>
</dbReference>
<dbReference type="InterPro" id="IPR002402">
    <property type="entry name" value="Cyt_P450_E_grp-II"/>
</dbReference>
<dbReference type="GO" id="GO:0016705">
    <property type="term" value="F:oxidoreductase activity, acting on paired donors, with incorporation or reduction of molecular oxygen"/>
    <property type="evidence" value="ECO:0007669"/>
    <property type="project" value="InterPro"/>
</dbReference>
<keyword evidence="7 10" id="KW-0503">Monooxygenase</keyword>
<dbReference type="PANTHER" id="PTHR24302">
    <property type="entry name" value="CYTOCHROME P450 FAMILY 3"/>
    <property type="match status" value="1"/>
</dbReference>
<feature type="transmembrane region" description="Helical" evidence="11">
    <location>
        <begin position="261"/>
        <end position="282"/>
    </location>
</feature>
<keyword evidence="6 9" id="KW-0408">Iron</keyword>
<evidence type="ECO:0000256" key="11">
    <source>
        <dbReference type="SAM" id="Phobius"/>
    </source>
</evidence>
<dbReference type="GO" id="GO:0005506">
    <property type="term" value="F:iron ion binding"/>
    <property type="evidence" value="ECO:0007669"/>
    <property type="project" value="InterPro"/>
</dbReference>
<name>A0A914EFZ9_9BILA</name>
<evidence type="ECO:0000256" key="3">
    <source>
        <dbReference type="ARBA" id="ARBA00022617"/>
    </source>
</evidence>
<proteinExistence type="inferred from homology"/>
<accession>A0A914EFZ9</accession>
<keyword evidence="5 10" id="KW-0560">Oxidoreductase</keyword>
<keyword evidence="11" id="KW-1133">Transmembrane helix</keyword>
<feature type="binding site" description="axial binding residue" evidence="9">
    <location>
        <position position="403"/>
    </location>
    <ligand>
        <name>heme</name>
        <dbReference type="ChEBI" id="CHEBI:30413"/>
    </ligand>
    <ligandPart>
        <name>Fe</name>
        <dbReference type="ChEBI" id="CHEBI:18248"/>
    </ligandPart>
</feature>
<organism evidence="12 13">
    <name type="scientific">Acrobeloides nanus</name>
    <dbReference type="NCBI Taxonomy" id="290746"/>
    <lineage>
        <taxon>Eukaryota</taxon>
        <taxon>Metazoa</taxon>
        <taxon>Ecdysozoa</taxon>
        <taxon>Nematoda</taxon>
        <taxon>Chromadorea</taxon>
        <taxon>Rhabditida</taxon>
        <taxon>Tylenchina</taxon>
        <taxon>Cephalobomorpha</taxon>
        <taxon>Cephaloboidea</taxon>
        <taxon>Cephalobidae</taxon>
        <taxon>Acrobeloides</taxon>
    </lineage>
</organism>
<sequence length="438" mass="50701">MLDLRKAIHTYDITTTKQLGKTFGCRAFGKHELVSSDFDIVRQVLMKDFVCFANRTNFIAPNPKNEHNVMQNLLILKEEENWKRIRSLISPAFSITNVKKQIPIYNECSKEFLQLLDCYASQNEKILLHDVLSRLTLSIGAKCAFGIDINILSKDSSSPFLESAQSIFNRFDFDSPRLVIMAVFPGLIAWLENITHYQFLANSELEFFKKVVLEELERRSIESDSKQDYGDFFQVLFNALQSTSMDGTKSLSLIEMIAQSFIYLITSFGNISFTAHLVLFILSKEIEIQEKVRREIFDVIGDKDEVSYEDLIKLQYTNQVIQETMRMYPLTARVVRDCTRTTTIKGIEIEKGVMFSVPVYAIHMEEEYYPNPTVFDPNRFSPEEVAKRDPLTFLPFGYGPRNCIAYRYVEMVIRMAIVYSIRHFKFSSPSNTPVRDHP</sequence>
<keyword evidence="12" id="KW-1185">Reference proteome</keyword>
<evidence type="ECO:0000256" key="5">
    <source>
        <dbReference type="ARBA" id="ARBA00023002"/>
    </source>
</evidence>
<dbReference type="SUPFAM" id="SSF48264">
    <property type="entry name" value="Cytochrome P450"/>
    <property type="match status" value="1"/>
</dbReference>
<comment type="function">
    <text evidence="8">Cytochromes P450 are a group of heme-thiolate monooxygenases. They oxidize a variety of structurally unrelated compounds, including steroids, fatty acids, and xenobiotics.</text>
</comment>
<evidence type="ECO:0000256" key="4">
    <source>
        <dbReference type="ARBA" id="ARBA00022723"/>
    </source>
</evidence>
<dbReference type="InterPro" id="IPR001128">
    <property type="entry name" value="Cyt_P450"/>
</dbReference>
<evidence type="ECO:0000313" key="13">
    <source>
        <dbReference type="WBParaSite" id="ACRNAN_scaffold8047.g13723.t2"/>
    </source>
</evidence>
<evidence type="ECO:0000256" key="2">
    <source>
        <dbReference type="ARBA" id="ARBA00010617"/>
    </source>
</evidence>
<keyword evidence="3 9" id="KW-0349">Heme</keyword>
<protein>
    <submittedName>
        <fullName evidence="13">Cytochrome P450</fullName>
    </submittedName>
</protein>
<dbReference type="Gene3D" id="1.10.630.10">
    <property type="entry name" value="Cytochrome P450"/>
    <property type="match status" value="1"/>
</dbReference>
<evidence type="ECO:0000256" key="10">
    <source>
        <dbReference type="RuleBase" id="RU000461"/>
    </source>
</evidence>
<evidence type="ECO:0000256" key="8">
    <source>
        <dbReference type="ARBA" id="ARBA00043906"/>
    </source>
</evidence>
<dbReference type="AlphaFoldDB" id="A0A914EFZ9"/>
<reference evidence="13" key="1">
    <citation type="submission" date="2022-11" db="UniProtKB">
        <authorList>
            <consortium name="WormBaseParasite"/>
        </authorList>
    </citation>
    <scope>IDENTIFICATION</scope>
</reference>
<dbReference type="Pfam" id="PF00067">
    <property type="entry name" value="p450"/>
    <property type="match status" value="1"/>
</dbReference>
<dbReference type="WBParaSite" id="ACRNAN_scaffold8047.g13723.t2">
    <property type="protein sequence ID" value="ACRNAN_scaffold8047.g13723.t2"/>
    <property type="gene ID" value="ACRNAN_scaffold8047.g13723"/>
</dbReference>
<dbReference type="Proteomes" id="UP000887540">
    <property type="component" value="Unplaced"/>
</dbReference>
<evidence type="ECO:0000313" key="12">
    <source>
        <dbReference type="Proteomes" id="UP000887540"/>
    </source>
</evidence>
<keyword evidence="11" id="KW-0812">Transmembrane</keyword>
<keyword evidence="11" id="KW-0472">Membrane</keyword>
<evidence type="ECO:0000256" key="1">
    <source>
        <dbReference type="ARBA" id="ARBA00001971"/>
    </source>
</evidence>
<comment type="similarity">
    <text evidence="2 10">Belongs to the cytochrome P450 family.</text>
</comment>
<dbReference type="InterPro" id="IPR017972">
    <property type="entry name" value="Cyt_P450_CS"/>
</dbReference>
<evidence type="ECO:0000256" key="6">
    <source>
        <dbReference type="ARBA" id="ARBA00023004"/>
    </source>
</evidence>
<keyword evidence="4 9" id="KW-0479">Metal-binding</keyword>
<dbReference type="PANTHER" id="PTHR24302:SF15">
    <property type="entry name" value="FATTY-ACID PEROXYGENASE"/>
    <property type="match status" value="1"/>
</dbReference>
<evidence type="ECO:0000256" key="9">
    <source>
        <dbReference type="PIRSR" id="PIRSR602402-1"/>
    </source>
</evidence>
<comment type="cofactor">
    <cofactor evidence="1 9">
        <name>heme</name>
        <dbReference type="ChEBI" id="CHEBI:30413"/>
    </cofactor>
</comment>
<dbReference type="InterPro" id="IPR050705">
    <property type="entry name" value="Cytochrome_P450_3A"/>
</dbReference>